<evidence type="ECO:0000313" key="2">
    <source>
        <dbReference type="Proteomes" id="UP000652760"/>
    </source>
</evidence>
<keyword evidence="2" id="KW-1185">Reference proteome</keyword>
<dbReference type="Proteomes" id="UP000652760">
    <property type="component" value="Unassembled WGS sequence"/>
</dbReference>
<proteinExistence type="predicted"/>
<dbReference type="EMBL" id="JAENHM010000038">
    <property type="protein sequence ID" value="MBK1838371.1"/>
    <property type="molecule type" value="Genomic_DNA"/>
</dbReference>
<dbReference type="RefSeq" id="WP_200193790.1">
    <property type="nucleotide sequence ID" value="NZ_JAENHM010000038.1"/>
</dbReference>
<accession>A0ABS1F4L3</accession>
<name>A0ABS1F4L3_9PROT</name>
<sequence length="119" mass="12724">MTPRLVGGDCPLDAVNADIHAELRTRPYDLVAVASGWHRRTRPYLAPVLRAVRPTGPALPVLGPSDQLLLATIAYPSSYPSAIWSVCSAAPSMQMPSAACAVGQGWWGRGRAARVRVPH</sequence>
<protein>
    <submittedName>
        <fullName evidence="1">Uncharacterized protein</fullName>
    </submittedName>
</protein>
<reference evidence="2" key="1">
    <citation type="submission" date="2021-01" db="EMBL/GenBank/DDBJ databases">
        <title>Genome public.</title>
        <authorList>
            <person name="Liu C."/>
            <person name="Sun Q."/>
        </authorList>
    </citation>
    <scope>NUCLEOTIDE SEQUENCE [LARGE SCALE GENOMIC DNA]</scope>
    <source>
        <strain evidence="2">YIM B02556</strain>
    </source>
</reference>
<evidence type="ECO:0000313" key="1">
    <source>
        <dbReference type="EMBL" id="MBK1838371.1"/>
    </source>
</evidence>
<organism evidence="1 2">
    <name type="scientific">Azospirillum endophyticum</name>
    <dbReference type="NCBI Taxonomy" id="2800326"/>
    <lineage>
        <taxon>Bacteria</taxon>
        <taxon>Pseudomonadati</taxon>
        <taxon>Pseudomonadota</taxon>
        <taxon>Alphaproteobacteria</taxon>
        <taxon>Rhodospirillales</taxon>
        <taxon>Azospirillaceae</taxon>
        <taxon>Azospirillum</taxon>
    </lineage>
</organism>
<gene>
    <name evidence="1" type="ORF">JHL17_13195</name>
</gene>
<comment type="caution">
    <text evidence="1">The sequence shown here is derived from an EMBL/GenBank/DDBJ whole genome shotgun (WGS) entry which is preliminary data.</text>
</comment>